<feature type="domain" description="Alkyl hydroperoxide reductase subunit C/ Thiol specific antioxidant" evidence="1">
    <location>
        <begin position="8"/>
        <end position="131"/>
    </location>
</feature>
<organism evidence="2 3">
    <name type="scientific">Ktedonospora formicarum</name>
    <dbReference type="NCBI Taxonomy" id="2778364"/>
    <lineage>
        <taxon>Bacteria</taxon>
        <taxon>Bacillati</taxon>
        <taxon>Chloroflexota</taxon>
        <taxon>Ktedonobacteria</taxon>
        <taxon>Ktedonobacterales</taxon>
        <taxon>Ktedonobacteraceae</taxon>
        <taxon>Ktedonospora</taxon>
    </lineage>
</organism>
<dbReference type="Proteomes" id="UP000612362">
    <property type="component" value="Unassembled WGS sequence"/>
</dbReference>
<evidence type="ECO:0000313" key="3">
    <source>
        <dbReference type="Proteomes" id="UP000612362"/>
    </source>
</evidence>
<dbReference type="Gene3D" id="3.40.30.10">
    <property type="entry name" value="Glutaredoxin"/>
    <property type="match status" value="1"/>
</dbReference>
<reference evidence="2" key="1">
    <citation type="submission" date="2020-10" db="EMBL/GenBank/DDBJ databases">
        <title>Taxonomic study of unclassified bacteria belonging to the class Ktedonobacteria.</title>
        <authorList>
            <person name="Yabe S."/>
            <person name="Wang C.M."/>
            <person name="Zheng Y."/>
            <person name="Sakai Y."/>
            <person name="Cavaletti L."/>
            <person name="Monciardini P."/>
            <person name="Donadio S."/>
        </authorList>
    </citation>
    <scope>NUCLEOTIDE SEQUENCE</scope>
    <source>
        <strain evidence="2">SOSP1-1</strain>
    </source>
</reference>
<protein>
    <recommendedName>
        <fullName evidence="1">Alkyl hydroperoxide reductase subunit C/ Thiol specific antioxidant domain-containing protein</fullName>
    </recommendedName>
</protein>
<name>A0A8J3MX77_9CHLR</name>
<dbReference type="InterPro" id="IPR000866">
    <property type="entry name" value="AhpC/TSA"/>
</dbReference>
<dbReference type="GO" id="GO:0016491">
    <property type="term" value="F:oxidoreductase activity"/>
    <property type="evidence" value="ECO:0007669"/>
    <property type="project" value="InterPro"/>
</dbReference>
<dbReference type="GO" id="GO:0016209">
    <property type="term" value="F:antioxidant activity"/>
    <property type="evidence" value="ECO:0007669"/>
    <property type="project" value="InterPro"/>
</dbReference>
<accession>A0A8J3MX77</accession>
<dbReference type="EMBL" id="BNJF01000003">
    <property type="protein sequence ID" value="GHO48275.1"/>
    <property type="molecule type" value="Genomic_DNA"/>
</dbReference>
<proteinExistence type="predicted"/>
<dbReference type="Pfam" id="PF00578">
    <property type="entry name" value="AhpC-TSA"/>
    <property type="match status" value="1"/>
</dbReference>
<keyword evidence="3" id="KW-1185">Reference proteome</keyword>
<comment type="caution">
    <text evidence="2">The sequence shown here is derived from an EMBL/GenBank/DDBJ whole genome shotgun (WGS) entry which is preliminary data.</text>
</comment>
<dbReference type="SUPFAM" id="SSF52833">
    <property type="entry name" value="Thioredoxin-like"/>
    <property type="match status" value="1"/>
</dbReference>
<dbReference type="RefSeq" id="WP_220197473.1">
    <property type="nucleotide sequence ID" value="NZ_BNJF01000003.1"/>
</dbReference>
<gene>
    <name evidence="2" type="ORF">KSX_64380</name>
</gene>
<sequence>MRADIVPGARFPDFELTDHTRTRRRLSELQGIDPMILILSRGHYCPKDHQQHLELAAFYPKIAVSYTKIVTISTDNILETNEFRDAVGAQWTFLSDSGRKVQQELDIQEYTDPHHNPMIPHTLVLEPGLVVYKIYNGYWFWGRPSPEELRQDLRAVMQKVRPDWDLSKPGLHENFEGDKSLHYPYKAAGK</sequence>
<evidence type="ECO:0000259" key="1">
    <source>
        <dbReference type="Pfam" id="PF00578"/>
    </source>
</evidence>
<dbReference type="InterPro" id="IPR036249">
    <property type="entry name" value="Thioredoxin-like_sf"/>
</dbReference>
<dbReference type="AlphaFoldDB" id="A0A8J3MX77"/>
<evidence type="ECO:0000313" key="2">
    <source>
        <dbReference type="EMBL" id="GHO48275.1"/>
    </source>
</evidence>